<feature type="binding site" evidence="3">
    <location>
        <position position="127"/>
    </location>
    <ligand>
        <name>a divalent metal cation</name>
        <dbReference type="ChEBI" id="CHEBI:60240"/>
        <label>2</label>
    </ligand>
</feature>
<feature type="binding site" evidence="3">
    <location>
        <position position="9"/>
    </location>
    <ligand>
        <name>a divalent metal cation</name>
        <dbReference type="ChEBI" id="CHEBI:60240"/>
        <label>1</label>
    </ligand>
</feature>
<dbReference type="Proteomes" id="UP000267246">
    <property type="component" value="Unassembled WGS sequence"/>
</dbReference>
<dbReference type="GO" id="GO:0004536">
    <property type="term" value="F:DNA nuclease activity"/>
    <property type="evidence" value="ECO:0007669"/>
    <property type="project" value="InterPro"/>
</dbReference>
<dbReference type="EMBL" id="REFI01000005">
    <property type="protein sequence ID" value="RMA79017.1"/>
    <property type="molecule type" value="Genomic_DNA"/>
</dbReference>
<keyword evidence="1 3" id="KW-0479">Metal-binding</keyword>
<dbReference type="CDD" id="cd01310">
    <property type="entry name" value="TatD_DNAse"/>
    <property type="match status" value="1"/>
</dbReference>
<dbReference type="GO" id="GO:0016788">
    <property type="term" value="F:hydrolase activity, acting on ester bonds"/>
    <property type="evidence" value="ECO:0007669"/>
    <property type="project" value="InterPro"/>
</dbReference>
<evidence type="ECO:0000256" key="2">
    <source>
        <dbReference type="ARBA" id="ARBA00022801"/>
    </source>
</evidence>
<feature type="binding site" evidence="3">
    <location>
        <position position="90"/>
    </location>
    <ligand>
        <name>a divalent metal cation</name>
        <dbReference type="ChEBI" id="CHEBI:60240"/>
        <label>1</label>
    </ligand>
</feature>
<accession>A0A3M0A2Z9</accession>
<dbReference type="GO" id="GO:0005829">
    <property type="term" value="C:cytosol"/>
    <property type="evidence" value="ECO:0007669"/>
    <property type="project" value="TreeGrafter"/>
</dbReference>
<dbReference type="NCBIfam" id="TIGR00010">
    <property type="entry name" value="YchF/TatD family DNA exonuclease"/>
    <property type="match status" value="1"/>
</dbReference>
<gene>
    <name evidence="4" type="ORF">JN00_0061</name>
</gene>
<dbReference type="RefSeq" id="WP_121940560.1">
    <property type="nucleotide sequence ID" value="NZ_CP137846.1"/>
</dbReference>
<dbReference type="FunFam" id="3.20.20.140:FF:000005">
    <property type="entry name" value="TatD family hydrolase"/>
    <property type="match status" value="1"/>
</dbReference>
<reference evidence="4 5" key="1">
    <citation type="submission" date="2018-10" db="EMBL/GenBank/DDBJ databases">
        <title>Genomic Encyclopedia of Archaeal and Bacterial Type Strains, Phase II (KMG-II): from individual species to whole genera.</title>
        <authorList>
            <person name="Goeker M."/>
        </authorList>
    </citation>
    <scope>NUCLEOTIDE SEQUENCE [LARGE SCALE GENOMIC DNA]</scope>
    <source>
        <strain evidence="4 5">ATCC 29870</strain>
    </source>
</reference>
<dbReference type="PANTHER" id="PTHR46124:SF2">
    <property type="entry name" value="D-AMINOACYL-TRNA DEACYLASE"/>
    <property type="match status" value="1"/>
</dbReference>
<name>A0A3M0A2Z9_9BACT</name>
<dbReference type="SUPFAM" id="SSF51556">
    <property type="entry name" value="Metallo-dependent hydrolases"/>
    <property type="match status" value="1"/>
</dbReference>
<evidence type="ECO:0000313" key="5">
    <source>
        <dbReference type="Proteomes" id="UP000267246"/>
    </source>
</evidence>
<sequence>MKFIDAHTHPFREYYESPYKVSQDWLSQDMEKLFAVGTCRGDSVEVIELAKKDPERIHPVIGIHPTEATGKQDGEFLERIITKDVVAIGEFGLDYHYDDSPSKEIQKESFISQLKVAQKHKIVAMLHLRDSLEDAYEIFSKPEYRDVKFVLHSFSGDVEYARKCLKLPNVYFSISGVITFKNATELNEAVSILPVDRITCETDTPYLAPVPMRGKPNISPYVRYVYEHIAKMKNMPLEDFVKQIRKNIKTIYGV</sequence>
<feature type="binding site" evidence="3">
    <location>
        <position position="152"/>
    </location>
    <ligand>
        <name>a divalent metal cation</name>
        <dbReference type="ChEBI" id="CHEBI:60240"/>
        <label>2</label>
    </ligand>
</feature>
<protein>
    <submittedName>
        <fullName evidence="4">TatD DNase family protein</fullName>
    </submittedName>
</protein>
<evidence type="ECO:0000313" key="4">
    <source>
        <dbReference type="EMBL" id="RMA79017.1"/>
    </source>
</evidence>
<proteinExistence type="predicted"/>
<evidence type="ECO:0000256" key="3">
    <source>
        <dbReference type="PIRSR" id="PIRSR005902-1"/>
    </source>
</evidence>
<feature type="binding site" evidence="3">
    <location>
        <position position="7"/>
    </location>
    <ligand>
        <name>a divalent metal cation</name>
        <dbReference type="ChEBI" id="CHEBI:60240"/>
        <label>1</label>
    </ligand>
</feature>
<keyword evidence="2" id="KW-0378">Hydrolase</keyword>
<dbReference type="PIRSF" id="PIRSF005902">
    <property type="entry name" value="DNase_TatD"/>
    <property type="match status" value="1"/>
</dbReference>
<dbReference type="PANTHER" id="PTHR46124">
    <property type="entry name" value="D-AMINOACYL-TRNA DEACYLASE"/>
    <property type="match status" value="1"/>
</dbReference>
<dbReference type="InterPro" id="IPR032466">
    <property type="entry name" value="Metal_Hydrolase"/>
</dbReference>
<dbReference type="Gene3D" id="3.20.20.140">
    <property type="entry name" value="Metal-dependent hydrolases"/>
    <property type="match status" value="1"/>
</dbReference>
<dbReference type="AlphaFoldDB" id="A0A3M0A2Z9"/>
<dbReference type="OrthoDB" id="9810005at2"/>
<dbReference type="Pfam" id="PF01026">
    <property type="entry name" value="TatD_DNase"/>
    <property type="match status" value="1"/>
</dbReference>
<dbReference type="GO" id="GO:0046872">
    <property type="term" value="F:metal ion binding"/>
    <property type="evidence" value="ECO:0007669"/>
    <property type="project" value="UniProtKB-KW"/>
</dbReference>
<organism evidence="4 5">
    <name type="scientific">Metamycoplasma subdolum</name>
    <dbReference type="NCBI Taxonomy" id="92407"/>
    <lineage>
        <taxon>Bacteria</taxon>
        <taxon>Bacillati</taxon>
        <taxon>Mycoplasmatota</taxon>
        <taxon>Mycoplasmoidales</taxon>
        <taxon>Metamycoplasmataceae</taxon>
        <taxon>Metamycoplasma</taxon>
    </lineage>
</organism>
<dbReference type="InterPro" id="IPR001130">
    <property type="entry name" value="TatD-like"/>
</dbReference>
<keyword evidence="5" id="KW-1185">Reference proteome</keyword>
<feature type="binding site" evidence="3">
    <location>
        <position position="203"/>
    </location>
    <ligand>
        <name>a divalent metal cation</name>
        <dbReference type="ChEBI" id="CHEBI:60240"/>
        <label>1</label>
    </ligand>
</feature>
<evidence type="ECO:0000256" key="1">
    <source>
        <dbReference type="ARBA" id="ARBA00022723"/>
    </source>
</evidence>
<dbReference type="InterPro" id="IPR015991">
    <property type="entry name" value="TatD/YcfH-like"/>
</dbReference>
<comment type="caution">
    <text evidence="4">The sequence shown here is derived from an EMBL/GenBank/DDBJ whole genome shotgun (WGS) entry which is preliminary data.</text>
</comment>